<evidence type="ECO:0000313" key="5">
    <source>
        <dbReference type="Proteomes" id="UP000606194"/>
    </source>
</evidence>
<dbReference type="PANTHER" id="PTHR43244">
    <property type="match status" value="1"/>
</dbReference>
<feature type="domain" description="Luciferase-like" evidence="3">
    <location>
        <begin position="39"/>
        <end position="323"/>
    </location>
</feature>
<dbReference type="EMBL" id="BMTL01000025">
    <property type="protein sequence ID" value="GGS09171.1"/>
    <property type="molecule type" value="Genomic_DNA"/>
</dbReference>
<dbReference type="NCBIfam" id="TIGR03557">
    <property type="entry name" value="F420_G6P_family"/>
    <property type="match status" value="1"/>
</dbReference>
<keyword evidence="5" id="KW-1185">Reference proteome</keyword>
<dbReference type="InterPro" id="IPR011251">
    <property type="entry name" value="Luciferase-like_dom"/>
</dbReference>
<reference evidence="4" key="2">
    <citation type="submission" date="2020-09" db="EMBL/GenBank/DDBJ databases">
        <authorList>
            <person name="Sun Q."/>
            <person name="Ohkuma M."/>
        </authorList>
    </citation>
    <scope>NUCLEOTIDE SEQUENCE</scope>
    <source>
        <strain evidence="4">JCM 4386</strain>
    </source>
</reference>
<dbReference type="SUPFAM" id="SSF51679">
    <property type="entry name" value="Bacterial luciferase-like"/>
    <property type="match status" value="1"/>
</dbReference>
<dbReference type="AlphaFoldDB" id="A0A918G0C7"/>
<dbReference type="GO" id="GO:0016705">
    <property type="term" value="F:oxidoreductase activity, acting on paired donors, with incorporation or reduction of molecular oxygen"/>
    <property type="evidence" value="ECO:0007669"/>
    <property type="project" value="InterPro"/>
</dbReference>
<organism evidence="4 5">
    <name type="scientific">Streptomyces humidus</name>
    <dbReference type="NCBI Taxonomy" id="52259"/>
    <lineage>
        <taxon>Bacteria</taxon>
        <taxon>Bacillati</taxon>
        <taxon>Actinomycetota</taxon>
        <taxon>Actinomycetes</taxon>
        <taxon>Kitasatosporales</taxon>
        <taxon>Streptomycetaceae</taxon>
        <taxon>Streptomyces</taxon>
    </lineage>
</organism>
<name>A0A918G0C7_9ACTN</name>
<dbReference type="InterPro" id="IPR050564">
    <property type="entry name" value="F420-G6PD/mer"/>
</dbReference>
<feature type="region of interest" description="Disordered" evidence="2">
    <location>
        <begin position="1"/>
        <end position="28"/>
    </location>
</feature>
<evidence type="ECO:0000313" key="4">
    <source>
        <dbReference type="EMBL" id="GGS09171.1"/>
    </source>
</evidence>
<keyword evidence="1" id="KW-0560">Oxidoreductase</keyword>
<dbReference type="InterPro" id="IPR019945">
    <property type="entry name" value="F420_G6P_DH-rel"/>
</dbReference>
<gene>
    <name evidence="4" type="ORF">GCM10010269_55260</name>
</gene>
<evidence type="ECO:0000256" key="2">
    <source>
        <dbReference type="SAM" id="MobiDB-lite"/>
    </source>
</evidence>
<dbReference type="Pfam" id="PF00296">
    <property type="entry name" value="Bac_luciferase"/>
    <property type="match status" value="1"/>
</dbReference>
<dbReference type="CDD" id="cd01097">
    <property type="entry name" value="Tetrahydromethanopterin_reductase"/>
    <property type="match status" value="1"/>
</dbReference>
<dbReference type="Gene3D" id="3.20.20.30">
    <property type="entry name" value="Luciferase-like domain"/>
    <property type="match status" value="1"/>
</dbReference>
<sequence length="355" mass="38262">MSASCPARAPRSTGFPAPGGPFPAATAGDPDSMVRIGYTMMTEQAGPRDLVGHVVRAEESGFDFSVTSDHYFPWLRSQGHSPYAWSVLGAAAQATSRIPLMTYVTCPTFRYHPAVVAQKAATMHLLSEGRFRLGLGSGENLNEHVVGGGWPSVDVRHEMLEEAVGIIRALFEGGHVTRHGAHFDVDSARLWDLPDEPPPIGIAVSGERSCALAGRLADLVIATEPKPGLLEAFDRHGGAGKPRVGQLPVCHDSDRETAVKRAHAQFRWFGNGWKVNSELPHPDSFESATRFVKPDDVASSIPCGDDPDDFVEAVRPYVEAGFTEIALVQVGGDSQPAYLDWSEKTLLPALREAFG</sequence>
<dbReference type="PANTHER" id="PTHR43244:SF1">
    <property type="entry name" value="5,10-METHYLENETETRAHYDROMETHANOPTERIN REDUCTASE"/>
    <property type="match status" value="1"/>
</dbReference>
<dbReference type="Proteomes" id="UP000606194">
    <property type="component" value="Unassembled WGS sequence"/>
</dbReference>
<dbReference type="InterPro" id="IPR036661">
    <property type="entry name" value="Luciferase-like_sf"/>
</dbReference>
<accession>A0A918G0C7</accession>
<proteinExistence type="predicted"/>
<evidence type="ECO:0000259" key="3">
    <source>
        <dbReference type="Pfam" id="PF00296"/>
    </source>
</evidence>
<reference evidence="4" key="1">
    <citation type="journal article" date="2014" name="Int. J. Syst. Evol. Microbiol.">
        <title>Complete genome sequence of Corynebacterium casei LMG S-19264T (=DSM 44701T), isolated from a smear-ripened cheese.</title>
        <authorList>
            <consortium name="US DOE Joint Genome Institute (JGI-PGF)"/>
            <person name="Walter F."/>
            <person name="Albersmeier A."/>
            <person name="Kalinowski J."/>
            <person name="Ruckert C."/>
        </authorList>
    </citation>
    <scope>NUCLEOTIDE SEQUENCE</scope>
    <source>
        <strain evidence="4">JCM 4386</strain>
    </source>
</reference>
<evidence type="ECO:0000256" key="1">
    <source>
        <dbReference type="ARBA" id="ARBA00023002"/>
    </source>
</evidence>
<protein>
    <submittedName>
        <fullName evidence="4">LLM class F420-dependent oxidoreductase</fullName>
    </submittedName>
</protein>
<comment type="caution">
    <text evidence="4">The sequence shown here is derived from an EMBL/GenBank/DDBJ whole genome shotgun (WGS) entry which is preliminary data.</text>
</comment>